<proteinExistence type="predicted"/>
<reference evidence="1" key="1">
    <citation type="submission" date="2018-05" db="EMBL/GenBank/DDBJ databases">
        <authorList>
            <person name="Lanie J.A."/>
            <person name="Ng W.-L."/>
            <person name="Kazmierczak K.M."/>
            <person name="Andrzejewski T.M."/>
            <person name="Davidsen T.M."/>
            <person name="Wayne K.J."/>
            <person name="Tettelin H."/>
            <person name="Glass J.I."/>
            <person name="Rusch D."/>
            <person name="Podicherti R."/>
            <person name="Tsui H.-C.T."/>
            <person name="Winkler M.E."/>
        </authorList>
    </citation>
    <scope>NUCLEOTIDE SEQUENCE</scope>
</reference>
<accession>A0A382T6U3</accession>
<dbReference type="EMBL" id="UINC01134161">
    <property type="protein sequence ID" value="SVD17522.1"/>
    <property type="molecule type" value="Genomic_DNA"/>
</dbReference>
<evidence type="ECO:0000313" key="1">
    <source>
        <dbReference type="EMBL" id="SVD17522.1"/>
    </source>
</evidence>
<dbReference type="AlphaFoldDB" id="A0A382T6U3"/>
<sequence>MADSIKRALFSVDNFENIIYLAQSLHDIAWEIIA</sequence>
<name>A0A382T6U3_9ZZZZ</name>
<organism evidence="1">
    <name type="scientific">marine metagenome</name>
    <dbReference type="NCBI Taxonomy" id="408172"/>
    <lineage>
        <taxon>unclassified sequences</taxon>
        <taxon>metagenomes</taxon>
        <taxon>ecological metagenomes</taxon>
    </lineage>
</organism>
<protein>
    <submittedName>
        <fullName evidence="1">Uncharacterized protein</fullName>
    </submittedName>
</protein>
<gene>
    <name evidence="1" type="ORF">METZ01_LOCUS370376</name>
</gene>
<feature type="non-terminal residue" evidence="1">
    <location>
        <position position="34"/>
    </location>
</feature>